<gene>
    <name evidence="1" type="ORF">BMW23_0897</name>
</gene>
<dbReference type="EMBL" id="MF782455">
    <property type="protein sequence ID" value="ATZ80942.1"/>
    <property type="molecule type" value="Genomic_DNA"/>
</dbReference>
<sequence length="131" mass="15282">MINNTTVVLHHSLASQSFEILDDIVDNLENASISEKMSEDFTNVPQNTPSSPKDSYETKKYQIKYMCQIIKLSNRCSKQKKREICALRRHYIKLCFAEKSGILYNDFCNNIIQAYNKNVYVNDILRRLYCG</sequence>
<evidence type="ECO:0000313" key="2">
    <source>
        <dbReference type="Proteomes" id="UP000240325"/>
    </source>
</evidence>
<organism evidence="1">
    <name type="scientific">Bodo saltans virus</name>
    <dbReference type="NCBI Taxonomy" id="2024608"/>
    <lineage>
        <taxon>Viruses</taxon>
        <taxon>Varidnaviria</taxon>
        <taxon>Bamfordvirae</taxon>
        <taxon>Nucleocytoviricota</taxon>
        <taxon>Megaviricetes</taxon>
        <taxon>Imitervirales</taxon>
        <taxon>Mimiviridae</taxon>
        <taxon>Klosneuvirinae</taxon>
        <taxon>Theiavirus</taxon>
        <taxon>Theiavirus salishense</taxon>
    </lineage>
</organism>
<accession>A0A2H4UVJ6</accession>
<name>A0A2H4UVJ6_9VIRU</name>
<reference evidence="1" key="1">
    <citation type="journal article" date="2017" name="Elife">
        <title>The kinetoplastid-infecting Bodo saltans virus (BsV), a window into the most abundant giant viruses in the sea.</title>
        <authorList>
            <person name="Deeg C.M."/>
            <person name="Chow C.-E.T."/>
            <person name="Suttle C.A."/>
        </authorList>
    </citation>
    <scope>NUCLEOTIDE SEQUENCE</scope>
    <source>
        <strain evidence="1">NG1</strain>
    </source>
</reference>
<proteinExistence type="predicted"/>
<dbReference type="Proteomes" id="UP000240325">
    <property type="component" value="Segment"/>
</dbReference>
<keyword evidence="2" id="KW-1185">Reference proteome</keyword>
<evidence type="ECO:0000313" key="1">
    <source>
        <dbReference type="EMBL" id="ATZ80942.1"/>
    </source>
</evidence>
<protein>
    <submittedName>
        <fullName evidence="1">Uncharacterized protein</fullName>
    </submittedName>
</protein>